<reference evidence="1" key="1">
    <citation type="submission" date="2023-03" db="EMBL/GenBank/DDBJ databases">
        <title>Selenobaculum gbiensis gen. nov. sp. nov., a new bacterium isolated from the gut microbiota of IBD patient.</title>
        <authorList>
            <person name="Yeo S."/>
            <person name="Park H."/>
            <person name="Huh C.S."/>
        </authorList>
    </citation>
    <scope>NUCLEOTIDE SEQUENCE</scope>
    <source>
        <strain evidence="1">ICN-92133</strain>
    </source>
</reference>
<proteinExistence type="predicted"/>
<evidence type="ECO:0000313" key="2">
    <source>
        <dbReference type="Proteomes" id="UP001243623"/>
    </source>
</evidence>
<evidence type="ECO:0000313" key="1">
    <source>
        <dbReference type="EMBL" id="WIW70796.1"/>
    </source>
</evidence>
<name>A0A9Y2AIS8_9FIRM</name>
<dbReference type="AlphaFoldDB" id="A0A9Y2AIS8"/>
<sequence length="48" mass="5752">MKENTFIYQWEDSEDIYMVEVVYRDGKSLLDLLEKFILSSLEEDGVLF</sequence>
<dbReference type="KEGG" id="sgbi:P3F81_00235"/>
<organism evidence="1 2">
    <name type="scientific">Selenobaculum gibii</name>
    <dbReference type="NCBI Taxonomy" id="3054208"/>
    <lineage>
        <taxon>Bacteria</taxon>
        <taxon>Bacillati</taxon>
        <taxon>Bacillota</taxon>
        <taxon>Negativicutes</taxon>
        <taxon>Selenomonadales</taxon>
        <taxon>Selenomonadaceae</taxon>
        <taxon>Selenobaculum</taxon>
    </lineage>
</organism>
<dbReference type="Proteomes" id="UP001243623">
    <property type="component" value="Chromosome"/>
</dbReference>
<gene>
    <name evidence="1" type="ORF">P3F81_00235</name>
</gene>
<keyword evidence="2" id="KW-1185">Reference proteome</keyword>
<protein>
    <submittedName>
        <fullName evidence="1">Uncharacterized protein</fullName>
    </submittedName>
</protein>
<dbReference type="RefSeq" id="WP_309320510.1">
    <property type="nucleotide sequence ID" value="NZ_CP120678.1"/>
</dbReference>
<accession>A0A9Y2AIS8</accession>
<dbReference type="EMBL" id="CP120678">
    <property type="protein sequence ID" value="WIW70796.1"/>
    <property type="molecule type" value="Genomic_DNA"/>
</dbReference>